<accession>A0ABS2GHQ8</accession>
<dbReference type="EMBL" id="JACJLA010000010">
    <property type="protein sequence ID" value="MBM6912948.1"/>
    <property type="molecule type" value="Genomic_DNA"/>
</dbReference>
<dbReference type="PANTHER" id="PTHR23417:SF14">
    <property type="entry name" value="PENTACOTRIPEPTIDE-REPEAT REGION OF PRORP DOMAIN-CONTAINING PROTEIN"/>
    <property type="match status" value="1"/>
</dbReference>
<feature type="binding site" evidence="7">
    <location>
        <begin position="192"/>
        <end position="195"/>
    </location>
    <ligand>
        <name>substrate</name>
    </ligand>
</feature>
<dbReference type="HAMAP" id="MF_01057">
    <property type="entry name" value="tRNA_methyltr_TrmB"/>
    <property type="match status" value="1"/>
</dbReference>
<proteinExistence type="inferred from homology"/>
<dbReference type="Pfam" id="PF02390">
    <property type="entry name" value="Methyltransf_4"/>
    <property type="match status" value="1"/>
</dbReference>
<evidence type="ECO:0000313" key="9">
    <source>
        <dbReference type="Proteomes" id="UP000707138"/>
    </source>
</evidence>
<dbReference type="PANTHER" id="PTHR23417">
    <property type="entry name" value="3-DEOXY-D-MANNO-OCTULOSONIC-ACID TRANSFERASE/TRNA GUANINE-N 7 - -METHYLTRANSFERASE"/>
    <property type="match status" value="1"/>
</dbReference>
<keyword evidence="4 7" id="KW-0808">Transferase</keyword>
<feature type="binding site" evidence="7">
    <location>
        <position position="120"/>
    </location>
    <ligand>
        <name>S-adenosyl-L-methionine</name>
        <dbReference type="ChEBI" id="CHEBI:59789"/>
    </ligand>
</feature>
<evidence type="ECO:0000313" key="8">
    <source>
        <dbReference type="EMBL" id="MBM6912948.1"/>
    </source>
</evidence>
<evidence type="ECO:0000256" key="5">
    <source>
        <dbReference type="ARBA" id="ARBA00022691"/>
    </source>
</evidence>
<comment type="catalytic activity">
    <reaction evidence="1 7">
        <text>guanosine(46) in tRNA + S-adenosyl-L-methionine = N(7)-methylguanosine(46) in tRNA + S-adenosyl-L-homocysteine</text>
        <dbReference type="Rhea" id="RHEA:42708"/>
        <dbReference type="Rhea" id="RHEA-COMP:10188"/>
        <dbReference type="Rhea" id="RHEA-COMP:10189"/>
        <dbReference type="ChEBI" id="CHEBI:57856"/>
        <dbReference type="ChEBI" id="CHEBI:59789"/>
        <dbReference type="ChEBI" id="CHEBI:74269"/>
        <dbReference type="ChEBI" id="CHEBI:74480"/>
        <dbReference type="EC" id="2.1.1.33"/>
    </reaction>
</comment>
<comment type="pathway">
    <text evidence="7">tRNA modification; N(7)-methylguanine-tRNA biosynthesis.</text>
</comment>
<comment type="function">
    <text evidence="2 7">Catalyzes the formation of N(7)-methylguanine at position 46 (m7G46) in tRNA.</text>
</comment>
<keyword evidence="9" id="KW-1185">Reference proteome</keyword>
<dbReference type="NCBIfam" id="NF001080">
    <property type="entry name" value="PRK00121.2-2"/>
    <property type="match status" value="1"/>
</dbReference>
<evidence type="ECO:0000256" key="6">
    <source>
        <dbReference type="ARBA" id="ARBA00022694"/>
    </source>
</evidence>
<dbReference type="NCBIfam" id="TIGR00091">
    <property type="entry name" value="tRNA (guanosine(46)-N7)-methyltransferase TrmB"/>
    <property type="match status" value="1"/>
</dbReference>
<evidence type="ECO:0000256" key="2">
    <source>
        <dbReference type="ARBA" id="ARBA00003015"/>
    </source>
</evidence>
<dbReference type="Gene3D" id="3.40.50.150">
    <property type="entry name" value="Vaccinia Virus protein VP39"/>
    <property type="match status" value="1"/>
</dbReference>
<feature type="binding site" evidence="7">
    <location>
        <position position="71"/>
    </location>
    <ligand>
        <name>S-adenosyl-L-methionine</name>
        <dbReference type="ChEBI" id="CHEBI:59789"/>
    </ligand>
</feature>
<dbReference type="InterPro" id="IPR029063">
    <property type="entry name" value="SAM-dependent_MTases_sf"/>
</dbReference>
<dbReference type="PROSITE" id="PS51625">
    <property type="entry name" value="SAM_MT_TRMB"/>
    <property type="match status" value="1"/>
</dbReference>
<comment type="caution">
    <text evidence="8">The sequence shown here is derived from an EMBL/GenBank/DDBJ whole genome shotgun (WGS) entry which is preliminary data.</text>
</comment>
<reference evidence="8 9" key="1">
    <citation type="journal article" date="2021" name="Sci. Rep.">
        <title>The distribution of antibiotic resistance genes in chicken gut microbiota commensals.</title>
        <authorList>
            <person name="Juricova H."/>
            <person name="Matiasovicova J."/>
            <person name="Kubasova T."/>
            <person name="Cejkova D."/>
            <person name="Rychlik I."/>
        </authorList>
    </citation>
    <scope>NUCLEOTIDE SEQUENCE [LARGE SCALE GENOMIC DNA]</scope>
    <source>
        <strain evidence="8 9">An537</strain>
    </source>
</reference>
<sequence length="216" mass="24992">MRLRRKPWIDEAIHEYDTHVILSDHASYKGHWNTLFKNPEKPLYVELGTGKGRFIAGMAEAHPEANFLGFEVQLGVLYYAAQKLFEAGTDNAKVTLFDIAGIEDIMETGEVDRFYINFCDPWPKARHAKRRLTYHTFLDRYARLLGPDGEIHFKTDNEGLFLFSLEEFKNSGWTLKNVSYDLHSTDIPNVKTEYEEKFSAKGQPIFRLEAIKPKEA</sequence>
<dbReference type="EC" id="2.1.1.33" evidence="7"/>
<keyword evidence="5 7" id="KW-0949">S-adenosyl-L-methionine</keyword>
<keyword evidence="3 7" id="KW-0489">Methyltransferase</keyword>
<feature type="binding site" evidence="7">
    <location>
        <position position="98"/>
    </location>
    <ligand>
        <name>S-adenosyl-L-methionine</name>
        <dbReference type="ChEBI" id="CHEBI:59789"/>
    </ligand>
</feature>
<dbReference type="InterPro" id="IPR003358">
    <property type="entry name" value="tRNA_(Gua-N-7)_MeTrfase_Trmb"/>
</dbReference>
<dbReference type="CDD" id="cd02440">
    <property type="entry name" value="AdoMet_MTases"/>
    <property type="match status" value="1"/>
</dbReference>
<evidence type="ECO:0000256" key="1">
    <source>
        <dbReference type="ARBA" id="ARBA00000142"/>
    </source>
</evidence>
<feature type="binding site" evidence="7">
    <location>
        <position position="156"/>
    </location>
    <ligand>
        <name>substrate</name>
    </ligand>
</feature>
<keyword evidence="6 7" id="KW-0819">tRNA processing</keyword>
<dbReference type="GO" id="GO:0008176">
    <property type="term" value="F:tRNA (guanine(46)-N7)-methyltransferase activity"/>
    <property type="evidence" value="ECO:0007669"/>
    <property type="project" value="UniProtKB-EC"/>
</dbReference>
<gene>
    <name evidence="7 8" type="primary">trmB</name>
    <name evidence="8" type="ORF">H6A01_06370</name>
</gene>
<feature type="binding site" evidence="7">
    <location>
        <position position="124"/>
    </location>
    <ligand>
        <name>substrate</name>
    </ligand>
</feature>
<protein>
    <recommendedName>
        <fullName evidence="7">tRNA (guanine-N(7)-)-methyltransferase</fullName>
        <ecNumber evidence="7">2.1.1.33</ecNumber>
    </recommendedName>
    <alternativeName>
        <fullName evidence="7">tRNA (guanine(46)-N(7))-methyltransferase</fullName>
    </alternativeName>
    <alternativeName>
        <fullName evidence="7">tRNA(m7G46)-methyltransferase</fullName>
    </alternativeName>
</protein>
<comment type="caution">
    <text evidence="7">Lacks conserved residue(s) required for the propagation of feature annotation.</text>
</comment>
<comment type="similarity">
    <text evidence="7">Belongs to the class I-like SAM-binding methyltransferase superfamily. TrmB family.</text>
</comment>
<dbReference type="InterPro" id="IPR055361">
    <property type="entry name" value="tRNA_methyltr_TrmB_bact"/>
</dbReference>
<evidence type="ECO:0000256" key="4">
    <source>
        <dbReference type="ARBA" id="ARBA00022679"/>
    </source>
</evidence>
<dbReference type="Proteomes" id="UP000707138">
    <property type="component" value="Unassembled WGS sequence"/>
</dbReference>
<evidence type="ECO:0000256" key="7">
    <source>
        <dbReference type="HAMAP-Rule" id="MF_01057"/>
    </source>
</evidence>
<dbReference type="SUPFAM" id="SSF53335">
    <property type="entry name" value="S-adenosyl-L-methionine-dependent methyltransferases"/>
    <property type="match status" value="1"/>
</dbReference>
<organism evidence="8 9">
    <name type="scientific">Veillonella magna</name>
    <dbReference type="NCBI Taxonomy" id="464322"/>
    <lineage>
        <taxon>Bacteria</taxon>
        <taxon>Bacillati</taxon>
        <taxon>Bacillota</taxon>
        <taxon>Negativicutes</taxon>
        <taxon>Veillonellales</taxon>
        <taxon>Veillonellaceae</taxon>
        <taxon>Veillonella</taxon>
    </lineage>
</organism>
<dbReference type="RefSeq" id="WP_205087953.1">
    <property type="nucleotide sequence ID" value="NZ_JACJLA010000010.1"/>
</dbReference>
<feature type="binding site" evidence="7">
    <location>
        <position position="46"/>
    </location>
    <ligand>
        <name>S-adenosyl-L-methionine</name>
        <dbReference type="ChEBI" id="CHEBI:59789"/>
    </ligand>
</feature>
<evidence type="ECO:0000256" key="3">
    <source>
        <dbReference type="ARBA" id="ARBA00022603"/>
    </source>
</evidence>
<name>A0ABS2GHQ8_9FIRM</name>